<dbReference type="PANTHER" id="PTHR43991">
    <property type="entry name" value="WD REPEAT PROTEIN (AFU_ORTHOLOGUE AFUA_8G05640)-RELATED"/>
    <property type="match status" value="1"/>
</dbReference>
<dbReference type="InterPro" id="IPR001680">
    <property type="entry name" value="WD40_rpt"/>
</dbReference>
<keyword evidence="1 3" id="KW-0853">WD repeat</keyword>
<dbReference type="PANTHER" id="PTHR43991:SF12">
    <property type="entry name" value="WD REPEAT PROTEIN (AFU_ORTHOLOGUE AFUA_8G05640)"/>
    <property type="match status" value="1"/>
</dbReference>
<dbReference type="Gene3D" id="2.130.10.10">
    <property type="entry name" value="YVTN repeat-like/Quinoprotein amine dehydrogenase"/>
    <property type="match status" value="1"/>
</dbReference>
<dbReference type="SUPFAM" id="SSF50978">
    <property type="entry name" value="WD40 repeat-like"/>
    <property type="match status" value="1"/>
</dbReference>
<gene>
    <name evidence="4" type="ORF">WJX73_009911</name>
</gene>
<evidence type="ECO:0000256" key="3">
    <source>
        <dbReference type="PROSITE-ProRule" id="PRU00221"/>
    </source>
</evidence>
<evidence type="ECO:0000256" key="1">
    <source>
        <dbReference type="ARBA" id="ARBA00022574"/>
    </source>
</evidence>
<name>A0AAW1NP06_9CHLO</name>
<dbReference type="PROSITE" id="PS00678">
    <property type="entry name" value="WD_REPEATS_1"/>
    <property type="match status" value="1"/>
</dbReference>
<organism evidence="4 5">
    <name type="scientific">Symbiochloris irregularis</name>
    <dbReference type="NCBI Taxonomy" id="706552"/>
    <lineage>
        <taxon>Eukaryota</taxon>
        <taxon>Viridiplantae</taxon>
        <taxon>Chlorophyta</taxon>
        <taxon>core chlorophytes</taxon>
        <taxon>Trebouxiophyceae</taxon>
        <taxon>Trebouxiales</taxon>
        <taxon>Trebouxiaceae</taxon>
        <taxon>Symbiochloris</taxon>
    </lineage>
</organism>
<dbReference type="InterPro" id="IPR036322">
    <property type="entry name" value="WD40_repeat_dom_sf"/>
</dbReference>
<accession>A0AAW1NP06</accession>
<dbReference type="InterPro" id="IPR019775">
    <property type="entry name" value="WD40_repeat_CS"/>
</dbReference>
<dbReference type="PROSITE" id="PS50294">
    <property type="entry name" value="WD_REPEATS_REGION"/>
    <property type="match status" value="1"/>
</dbReference>
<dbReference type="EMBL" id="JALJOQ010000148">
    <property type="protein sequence ID" value="KAK9793719.1"/>
    <property type="molecule type" value="Genomic_DNA"/>
</dbReference>
<dbReference type="Proteomes" id="UP001465755">
    <property type="component" value="Unassembled WGS sequence"/>
</dbReference>
<dbReference type="SMART" id="SM00320">
    <property type="entry name" value="WD40"/>
    <property type="match status" value="2"/>
</dbReference>
<dbReference type="PROSITE" id="PS50082">
    <property type="entry name" value="WD_REPEATS_2"/>
    <property type="match status" value="1"/>
</dbReference>
<comment type="caution">
    <text evidence="4">The sequence shown here is derived from an EMBL/GenBank/DDBJ whole genome shotgun (WGS) entry which is preliminary data.</text>
</comment>
<sequence length="437" mass="48362">MAGYAPLDTCNSQLEEFSDVEEDHAFITDREVARGGDLQGIPWDRLHFNRTRYRATRLAQYPNYLNLEDEVKASAARIEAESLKVDKGHQFYDFCRNAKKVRTSIVHFQLRNLVWASSKHDVYFIHNNCLKHWSAVTNQMTKVLDASGLSPPATEDRLTAAGRMQISTCCVQGPMCALGGFSGELVVRNLDLGRGEDRAVQSTRLTESENGITNGIEMFEGRSGASCVMSSNNDALVRVLDTATFQTLSKWELPWAVNWSTIRPTDRGLVACVGDHPHTLLLDANSGAVAHTLDGHVDYSFAAAWHPGGNLLATGNQDTTMCIWDMRQLSKPQALLKGSMAAVRSIRFSADGRYCAAAEAGDFVHILDVASGFRKCQEIDLFGEVAGVAFSPDASTMFIGIADVTYSSMLQYNHHKLRRKPERVGDLDIDDYHGDMM</sequence>
<reference evidence="4 5" key="1">
    <citation type="journal article" date="2024" name="Nat. Commun.">
        <title>Phylogenomics reveals the evolutionary origins of lichenization in chlorophyte algae.</title>
        <authorList>
            <person name="Puginier C."/>
            <person name="Libourel C."/>
            <person name="Otte J."/>
            <person name="Skaloud P."/>
            <person name="Haon M."/>
            <person name="Grisel S."/>
            <person name="Petersen M."/>
            <person name="Berrin J.G."/>
            <person name="Delaux P.M."/>
            <person name="Dal Grande F."/>
            <person name="Keller J."/>
        </authorList>
    </citation>
    <scope>NUCLEOTIDE SEQUENCE [LARGE SCALE GENOMIC DNA]</scope>
    <source>
        <strain evidence="4 5">SAG 2036</strain>
    </source>
</reference>
<dbReference type="AlphaFoldDB" id="A0AAW1NP06"/>
<feature type="repeat" description="WD" evidence="3">
    <location>
        <begin position="293"/>
        <end position="334"/>
    </location>
</feature>
<evidence type="ECO:0000313" key="5">
    <source>
        <dbReference type="Proteomes" id="UP001465755"/>
    </source>
</evidence>
<keyword evidence="5" id="KW-1185">Reference proteome</keyword>
<proteinExistence type="predicted"/>
<evidence type="ECO:0000256" key="2">
    <source>
        <dbReference type="ARBA" id="ARBA00022737"/>
    </source>
</evidence>
<keyword evidence="2" id="KW-0677">Repeat</keyword>
<evidence type="ECO:0000313" key="4">
    <source>
        <dbReference type="EMBL" id="KAK9793719.1"/>
    </source>
</evidence>
<dbReference type="InterPro" id="IPR015943">
    <property type="entry name" value="WD40/YVTN_repeat-like_dom_sf"/>
</dbReference>
<dbReference type="Pfam" id="PF00400">
    <property type="entry name" value="WD40"/>
    <property type="match status" value="1"/>
</dbReference>
<protein>
    <submittedName>
        <fullName evidence="4">Uncharacterized protein</fullName>
    </submittedName>
</protein>